<organism evidence="4 5">
    <name type="scientific">Candidatus Competibacter phosphatis</name>
    <dbReference type="NCBI Taxonomy" id="221280"/>
    <lineage>
        <taxon>Bacteria</taxon>
        <taxon>Pseudomonadati</taxon>
        <taxon>Pseudomonadota</taxon>
        <taxon>Gammaproteobacteria</taxon>
        <taxon>Candidatus Competibacteraceae</taxon>
        <taxon>Candidatus Competibacter</taxon>
    </lineage>
</organism>
<accession>A0ABX1TLC7</accession>
<dbReference type="PROSITE" id="PS51186">
    <property type="entry name" value="GNAT"/>
    <property type="match status" value="1"/>
</dbReference>
<dbReference type="CDD" id="cd04301">
    <property type="entry name" value="NAT_SF"/>
    <property type="match status" value="1"/>
</dbReference>
<keyword evidence="5" id="KW-1185">Reference proteome</keyword>
<dbReference type="InterPro" id="IPR050832">
    <property type="entry name" value="Bact_Acetyltransf"/>
</dbReference>
<proteinExistence type="predicted"/>
<evidence type="ECO:0000256" key="2">
    <source>
        <dbReference type="ARBA" id="ARBA00023315"/>
    </source>
</evidence>
<keyword evidence="1" id="KW-0808">Transferase</keyword>
<evidence type="ECO:0000313" key="4">
    <source>
        <dbReference type="EMBL" id="NMQ18899.1"/>
    </source>
</evidence>
<comment type="caution">
    <text evidence="4">The sequence shown here is derived from an EMBL/GenBank/DDBJ whole genome shotgun (WGS) entry which is preliminary data.</text>
</comment>
<dbReference type="EMBL" id="SPMZ01000016">
    <property type="protein sequence ID" value="NMQ18899.1"/>
    <property type="molecule type" value="Genomic_DNA"/>
</dbReference>
<sequence length="176" mass="20117">MIPDSPDGTEQRYEEVHLEKSCRIRGIAMLHIVLEHNPAIEDQRIIDEGFLTAQAERMGDPHLDVFACFLRDERRPIQGGLLGRLWWRWLYVERLWVTPALRGRGFGRHLLERAEAHARQAGCGAAFVDTFDPTSLALYRRCGYEIVATLADFPPGQRQYFLAKTLGLSDRPDEVG</sequence>
<evidence type="ECO:0000313" key="5">
    <source>
        <dbReference type="Proteomes" id="UP000760480"/>
    </source>
</evidence>
<protein>
    <submittedName>
        <fullName evidence="4">GNAT family N-acetyltransferase</fullName>
    </submittedName>
</protein>
<gene>
    <name evidence="4" type="ORF">E4P82_06560</name>
</gene>
<dbReference type="Proteomes" id="UP000760480">
    <property type="component" value="Unassembled WGS sequence"/>
</dbReference>
<dbReference type="Gene3D" id="3.40.630.30">
    <property type="match status" value="1"/>
</dbReference>
<keyword evidence="2" id="KW-0012">Acyltransferase</keyword>
<dbReference type="Pfam" id="PF00583">
    <property type="entry name" value="Acetyltransf_1"/>
    <property type="match status" value="1"/>
</dbReference>
<dbReference type="RefSeq" id="WP_169248148.1">
    <property type="nucleotide sequence ID" value="NZ_SPMZ01000016.1"/>
</dbReference>
<evidence type="ECO:0000259" key="3">
    <source>
        <dbReference type="PROSITE" id="PS51186"/>
    </source>
</evidence>
<name>A0ABX1TLC7_9GAMM</name>
<evidence type="ECO:0000256" key="1">
    <source>
        <dbReference type="ARBA" id="ARBA00022679"/>
    </source>
</evidence>
<reference evidence="4 5" key="1">
    <citation type="submission" date="2019-03" db="EMBL/GenBank/DDBJ databases">
        <title>Metabolic reconstructions from genomes of highly enriched 'Candidatus Accumulibacter' and 'Candidatus Competibacter' bioreactor populations.</title>
        <authorList>
            <person name="Annavajhala M.K."/>
            <person name="Welles L."/>
            <person name="Abbas B."/>
            <person name="Sorokin D."/>
            <person name="Park H."/>
            <person name="Van Loosdrecht M."/>
            <person name="Chandran K."/>
        </authorList>
    </citation>
    <scope>NUCLEOTIDE SEQUENCE [LARGE SCALE GENOMIC DNA]</scope>
    <source>
        <strain evidence="4 5">SBR_G</strain>
    </source>
</reference>
<dbReference type="SUPFAM" id="SSF55729">
    <property type="entry name" value="Acyl-CoA N-acyltransferases (Nat)"/>
    <property type="match status" value="1"/>
</dbReference>
<dbReference type="InterPro" id="IPR016181">
    <property type="entry name" value="Acyl_CoA_acyltransferase"/>
</dbReference>
<feature type="domain" description="N-acetyltransferase" evidence="3">
    <location>
        <begin position="22"/>
        <end position="167"/>
    </location>
</feature>
<dbReference type="PANTHER" id="PTHR43877">
    <property type="entry name" value="AMINOALKYLPHOSPHONATE N-ACETYLTRANSFERASE-RELATED-RELATED"/>
    <property type="match status" value="1"/>
</dbReference>
<dbReference type="InterPro" id="IPR000182">
    <property type="entry name" value="GNAT_dom"/>
</dbReference>
<dbReference type="PANTHER" id="PTHR43877:SF2">
    <property type="entry name" value="AMINOALKYLPHOSPHONATE N-ACETYLTRANSFERASE-RELATED"/>
    <property type="match status" value="1"/>
</dbReference>